<accession>A0ABN1JI10</accession>
<dbReference type="InterPro" id="IPR007484">
    <property type="entry name" value="Peptidase_M28"/>
</dbReference>
<organism evidence="9 10">
    <name type="scientific">Ideonella azotifigens</name>
    <dbReference type="NCBI Taxonomy" id="513160"/>
    <lineage>
        <taxon>Bacteria</taxon>
        <taxon>Pseudomonadati</taxon>
        <taxon>Pseudomonadota</taxon>
        <taxon>Betaproteobacteria</taxon>
        <taxon>Burkholderiales</taxon>
        <taxon>Sphaerotilaceae</taxon>
        <taxon>Ideonella</taxon>
    </lineage>
</organism>
<gene>
    <name evidence="9" type="ORF">GCM10009107_01660</name>
</gene>
<feature type="signal peptide" evidence="7">
    <location>
        <begin position="1"/>
        <end position="31"/>
    </location>
</feature>
<evidence type="ECO:0000256" key="2">
    <source>
        <dbReference type="ARBA" id="ARBA00022670"/>
    </source>
</evidence>
<dbReference type="InterPro" id="IPR012189">
    <property type="entry name" value="Pept_M28E_Ap1"/>
</dbReference>
<dbReference type="RefSeq" id="WP_141289489.1">
    <property type="nucleotide sequence ID" value="NZ_BAAAEW010000002.1"/>
</dbReference>
<evidence type="ECO:0000256" key="4">
    <source>
        <dbReference type="ARBA" id="ARBA00022729"/>
    </source>
</evidence>
<dbReference type="PANTHER" id="PTHR12147:SF56">
    <property type="entry name" value="AMINOPEPTIDASE YDR415C-RELATED"/>
    <property type="match status" value="1"/>
</dbReference>
<feature type="domain" description="Peptidase M28" evidence="8">
    <location>
        <begin position="224"/>
        <end position="420"/>
    </location>
</feature>
<evidence type="ECO:0000313" key="9">
    <source>
        <dbReference type="EMBL" id="GAA0740225.1"/>
    </source>
</evidence>
<keyword evidence="3" id="KW-0479">Metal-binding</keyword>
<keyword evidence="6" id="KW-0862">Zinc</keyword>
<dbReference type="SUPFAM" id="SSF53187">
    <property type="entry name" value="Zn-dependent exopeptidases"/>
    <property type="match status" value="1"/>
</dbReference>
<comment type="caution">
    <text evidence="9">The sequence shown here is derived from an EMBL/GenBank/DDBJ whole genome shotgun (WGS) entry which is preliminary data.</text>
</comment>
<evidence type="ECO:0000256" key="6">
    <source>
        <dbReference type="ARBA" id="ARBA00022833"/>
    </source>
</evidence>
<protein>
    <submittedName>
        <fullName evidence="9">M28 family metallopeptidase</fullName>
    </submittedName>
</protein>
<evidence type="ECO:0000256" key="7">
    <source>
        <dbReference type="SAM" id="SignalP"/>
    </source>
</evidence>
<feature type="chain" id="PRO_5047513215" evidence="7">
    <location>
        <begin position="32"/>
        <end position="441"/>
    </location>
</feature>
<keyword evidence="2" id="KW-0645">Protease</keyword>
<evidence type="ECO:0000259" key="8">
    <source>
        <dbReference type="Pfam" id="PF04389"/>
    </source>
</evidence>
<keyword evidence="1" id="KW-0031">Aminopeptidase</keyword>
<proteinExistence type="predicted"/>
<keyword evidence="5" id="KW-0378">Hydrolase</keyword>
<dbReference type="EMBL" id="BAAAEW010000002">
    <property type="protein sequence ID" value="GAA0740225.1"/>
    <property type="molecule type" value="Genomic_DNA"/>
</dbReference>
<dbReference type="InterPro" id="IPR045175">
    <property type="entry name" value="M28_fam"/>
</dbReference>
<evidence type="ECO:0000256" key="1">
    <source>
        <dbReference type="ARBA" id="ARBA00022438"/>
    </source>
</evidence>
<name>A0ABN1JI10_9BURK</name>
<dbReference type="Pfam" id="PF04389">
    <property type="entry name" value="Peptidase_M28"/>
    <property type="match status" value="1"/>
</dbReference>
<dbReference type="Proteomes" id="UP001500279">
    <property type="component" value="Unassembled WGS sequence"/>
</dbReference>
<evidence type="ECO:0000313" key="10">
    <source>
        <dbReference type="Proteomes" id="UP001500279"/>
    </source>
</evidence>
<evidence type="ECO:0000256" key="5">
    <source>
        <dbReference type="ARBA" id="ARBA00022801"/>
    </source>
</evidence>
<keyword evidence="4 7" id="KW-0732">Signal</keyword>
<evidence type="ECO:0000256" key="3">
    <source>
        <dbReference type="ARBA" id="ARBA00022723"/>
    </source>
</evidence>
<keyword evidence="10" id="KW-1185">Reference proteome</keyword>
<dbReference type="PANTHER" id="PTHR12147">
    <property type="entry name" value="METALLOPEPTIDASE M28 FAMILY MEMBER"/>
    <property type="match status" value="1"/>
</dbReference>
<dbReference type="Gene3D" id="3.40.630.10">
    <property type="entry name" value="Zn peptidases"/>
    <property type="match status" value="1"/>
</dbReference>
<dbReference type="PIRSF" id="PIRSF036685">
    <property type="entry name" value="BacLeuNPeptidase"/>
    <property type="match status" value="1"/>
</dbReference>
<reference evidence="9 10" key="1">
    <citation type="journal article" date="2019" name="Int. J. Syst. Evol. Microbiol.">
        <title>The Global Catalogue of Microorganisms (GCM) 10K type strain sequencing project: providing services to taxonomists for standard genome sequencing and annotation.</title>
        <authorList>
            <consortium name="The Broad Institute Genomics Platform"/>
            <consortium name="The Broad Institute Genome Sequencing Center for Infectious Disease"/>
            <person name="Wu L."/>
            <person name="Ma J."/>
        </authorList>
    </citation>
    <scope>NUCLEOTIDE SEQUENCE [LARGE SCALE GENOMIC DNA]</scope>
    <source>
        <strain evidence="9 10">JCM 15503</strain>
    </source>
</reference>
<sequence>MLRFVSPALRLTHLAAALMLATPLLATTAQAAPAAATAQSQTWITLGEQAFGLLRKIDPDVRSEAQREWVMQTPKPGSHSAALQESRELVHVVHIDNALLPALSEAIHTDTHRCAGFVAHASRAEAFSALNGQQEAQSLARKVVVPSYTIDNQDQVAPMITQVQDSQILSTIQTLSDFQNRYYTSTYGVAASDKIMAMWKALAGTRSDITVEQFTHAGWPQKSVILTIKGTAKPKEIVVMGAHLDSIVSGKVTNETRAPGADDDASGIATLTEVLRVMVANNYKPRRTIQFMGYAAEEEGLLGSAEIAKAYKRQLKKVVGVLQLDMTNYQGSAKDIYIYTDYTNGAQNTFLANLASTYLPTLTVGYDKCGYGCSDHASWYGKGYAASLPFEAAFTDDNPYIHSANDTLANMGNQASDAAKFAKLTLAFGVELGTDGPTVKP</sequence>